<dbReference type="PIRSF" id="PIRSF037149">
    <property type="entry name" value="NirB"/>
    <property type="match status" value="1"/>
</dbReference>
<feature type="domain" description="BFD-like [2Fe-2S]-binding" evidence="19">
    <location>
        <begin position="426"/>
        <end position="472"/>
    </location>
</feature>
<reference evidence="23" key="1">
    <citation type="submission" date="2016-10" db="EMBL/GenBank/DDBJ databases">
        <authorList>
            <person name="Varghese N."/>
            <person name="Submissions S."/>
        </authorList>
    </citation>
    <scope>NUCLEOTIDE SEQUENCE [LARGE SCALE GENOMIC DNA]</scope>
    <source>
        <strain evidence="23">AAP</strain>
    </source>
</reference>
<proteinExistence type="inferred from homology"/>
<dbReference type="FunFam" id="3.50.50.60:FF:000033">
    <property type="entry name" value="Nitrite reductase [NAD(P)H], large subunit"/>
    <property type="match status" value="1"/>
</dbReference>
<gene>
    <name evidence="22" type="ORF">SAMN05192555_11057</name>
</gene>
<dbReference type="AlphaFoldDB" id="A0A1G9R3R4"/>
<dbReference type="InterPro" id="IPR005117">
    <property type="entry name" value="NiRdtase/SiRdtase_haem-b_fer"/>
</dbReference>
<dbReference type="EMBL" id="FNGH01000010">
    <property type="protein sequence ID" value="SDM17894.1"/>
    <property type="molecule type" value="Genomic_DNA"/>
</dbReference>
<evidence type="ECO:0000256" key="16">
    <source>
        <dbReference type="PIRSR" id="PIRSR037149-1"/>
    </source>
</evidence>
<dbReference type="InterPro" id="IPR045854">
    <property type="entry name" value="NO2/SO3_Rdtase_4Fe4S_sf"/>
</dbReference>
<dbReference type="GO" id="GO:0051537">
    <property type="term" value="F:2 iron, 2 sulfur cluster binding"/>
    <property type="evidence" value="ECO:0007669"/>
    <property type="project" value="UniProtKB-KW"/>
</dbReference>
<dbReference type="InterPro" id="IPR036188">
    <property type="entry name" value="FAD/NAD-bd_sf"/>
</dbReference>
<evidence type="ECO:0000256" key="11">
    <source>
        <dbReference type="ARBA" id="ARBA00023004"/>
    </source>
</evidence>
<dbReference type="GO" id="GO:0046872">
    <property type="term" value="F:metal ion binding"/>
    <property type="evidence" value="ECO:0007669"/>
    <property type="project" value="UniProtKB-KW"/>
</dbReference>
<dbReference type="InterPro" id="IPR036136">
    <property type="entry name" value="Nit/Sulf_reduc_fer-like_dom_sf"/>
</dbReference>
<dbReference type="Gene3D" id="3.30.413.10">
    <property type="entry name" value="Sulfite Reductase Hemoprotein, domain 1"/>
    <property type="match status" value="1"/>
</dbReference>
<evidence type="ECO:0000256" key="2">
    <source>
        <dbReference type="ARBA" id="ARBA00005096"/>
    </source>
</evidence>
<dbReference type="PANTHER" id="PTHR43809">
    <property type="entry name" value="NITRITE REDUCTASE (NADH) LARGE SUBUNIT"/>
    <property type="match status" value="1"/>
</dbReference>
<keyword evidence="11 16" id="KW-0408">Iron</keyword>
<dbReference type="InterPro" id="IPR016156">
    <property type="entry name" value="FAD/NAD-linked_Rdtase_dimer_sf"/>
</dbReference>
<dbReference type="InterPro" id="IPR052034">
    <property type="entry name" value="NasD-like"/>
</dbReference>
<dbReference type="InterPro" id="IPR041575">
    <property type="entry name" value="Rubredoxin_C"/>
</dbReference>
<evidence type="ECO:0000259" key="17">
    <source>
        <dbReference type="Pfam" id="PF01077"/>
    </source>
</evidence>
<dbReference type="InterPro" id="IPR006067">
    <property type="entry name" value="NO2/SO3_Rdtase_4Fe4S_dom"/>
</dbReference>
<dbReference type="CDD" id="cd19944">
    <property type="entry name" value="NirB_Fer2_BFD-like_2"/>
    <property type="match status" value="1"/>
</dbReference>
<dbReference type="SUPFAM" id="SSF51905">
    <property type="entry name" value="FAD/NAD(P)-binding domain"/>
    <property type="match status" value="2"/>
</dbReference>
<name>A0A1G9R3R4_9GAMM</name>
<keyword evidence="8 16" id="KW-0479">Metal-binding</keyword>
<feature type="domain" description="NADH-rubredoxin oxidoreductase C-terminal" evidence="21">
    <location>
        <begin position="323"/>
        <end position="387"/>
    </location>
</feature>
<dbReference type="STRING" id="48727.SAMN05192555_11057"/>
<dbReference type="SUPFAM" id="SSF55124">
    <property type="entry name" value="Nitrite/Sulfite reductase N-terminal domain-like"/>
    <property type="match status" value="1"/>
</dbReference>
<dbReference type="PRINTS" id="PR00411">
    <property type="entry name" value="PNDRDTASEI"/>
</dbReference>
<feature type="binding site" evidence="16">
    <location>
        <position position="649"/>
    </location>
    <ligand>
        <name>[4Fe-4S] cluster</name>
        <dbReference type="ChEBI" id="CHEBI:49883"/>
    </ligand>
</feature>
<keyword evidence="6 15" id="KW-0285">Flavoprotein</keyword>
<comment type="similarity">
    <text evidence="3">Belongs to the nitrite and sulfite reductase 4Fe-4S domain family.</text>
</comment>
<dbReference type="RefSeq" id="WP_089659044.1">
    <property type="nucleotide sequence ID" value="NZ_FNGH01000010.1"/>
</dbReference>
<dbReference type="Pfam" id="PF04324">
    <property type="entry name" value="Fer2_BFD"/>
    <property type="match status" value="1"/>
</dbReference>
<evidence type="ECO:0000256" key="6">
    <source>
        <dbReference type="ARBA" id="ARBA00022630"/>
    </source>
</evidence>
<evidence type="ECO:0000256" key="7">
    <source>
        <dbReference type="ARBA" id="ARBA00022714"/>
    </source>
</evidence>
<dbReference type="PRINTS" id="PR00397">
    <property type="entry name" value="SIROHAEM"/>
</dbReference>
<evidence type="ECO:0000256" key="1">
    <source>
        <dbReference type="ARBA" id="ARBA00001974"/>
    </source>
</evidence>
<dbReference type="PROSITE" id="PS00365">
    <property type="entry name" value="NIR_SIR"/>
    <property type="match status" value="1"/>
</dbReference>
<evidence type="ECO:0000259" key="18">
    <source>
        <dbReference type="Pfam" id="PF03460"/>
    </source>
</evidence>
<evidence type="ECO:0000313" key="22">
    <source>
        <dbReference type="EMBL" id="SDM17894.1"/>
    </source>
</evidence>
<dbReference type="SUPFAM" id="SSF56014">
    <property type="entry name" value="Nitrite and sulphite reductase 4Fe-4S domain-like"/>
    <property type="match status" value="1"/>
</dbReference>
<evidence type="ECO:0000256" key="8">
    <source>
        <dbReference type="ARBA" id="ARBA00022723"/>
    </source>
</evidence>
<evidence type="ECO:0000256" key="12">
    <source>
        <dbReference type="ARBA" id="ARBA00023014"/>
    </source>
</evidence>
<evidence type="ECO:0000256" key="5">
    <source>
        <dbReference type="ARBA" id="ARBA00022617"/>
    </source>
</evidence>
<dbReference type="InterPro" id="IPR007419">
    <property type="entry name" value="BFD-like_2Fe2S-bd_dom"/>
</dbReference>
<dbReference type="UniPathway" id="UPA00653"/>
<dbReference type="Pfam" id="PF18267">
    <property type="entry name" value="Rubredoxin_C"/>
    <property type="match status" value="1"/>
</dbReference>
<evidence type="ECO:0000256" key="9">
    <source>
        <dbReference type="ARBA" id="ARBA00022827"/>
    </source>
</evidence>
<comment type="pathway">
    <text evidence="2">Nitrogen metabolism; nitrate reduction (assimilation).</text>
</comment>
<dbReference type="Gene3D" id="1.10.10.1100">
    <property type="entry name" value="BFD-like [2Fe-2S]-binding domain"/>
    <property type="match status" value="1"/>
</dbReference>
<dbReference type="OrthoDB" id="9768666at2"/>
<evidence type="ECO:0000256" key="3">
    <source>
        <dbReference type="ARBA" id="ARBA00010429"/>
    </source>
</evidence>
<protein>
    <submittedName>
        <fullName evidence="22">Assimilatory nitrite reductase (NAD(P)H) large subunit</fullName>
    </submittedName>
</protein>
<dbReference type="GO" id="GO:0050660">
    <property type="term" value="F:flavin adenine dinucleotide binding"/>
    <property type="evidence" value="ECO:0007669"/>
    <property type="project" value="UniProtKB-UniRule"/>
</dbReference>
<dbReference type="Gene3D" id="3.50.50.60">
    <property type="entry name" value="FAD/NAD(P)-binding domain"/>
    <property type="match status" value="2"/>
</dbReference>
<feature type="binding site" evidence="16">
    <location>
        <position position="643"/>
    </location>
    <ligand>
        <name>[4Fe-4S] cluster</name>
        <dbReference type="ChEBI" id="CHEBI:49883"/>
    </ligand>
</feature>
<evidence type="ECO:0000259" key="21">
    <source>
        <dbReference type="Pfam" id="PF18267"/>
    </source>
</evidence>
<dbReference type="Pfam" id="PF01077">
    <property type="entry name" value="NIR_SIR"/>
    <property type="match status" value="1"/>
</dbReference>
<dbReference type="GO" id="GO:0042128">
    <property type="term" value="P:nitrate assimilation"/>
    <property type="evidence" value="ECO:0007669"/>
    <property type="project" value="UniProtKB-UniRule"/>
</dbReference>
<dbReference type="GO" id="GO:0050661">
    <property type="term" value="F:NADP binding"/>
    <property type="evidence" value="ECO:0007669"/>
    <property type="project" value="UniProtKB-UniRule"/>
</dbReference>
<evidence type="ECO:0000256" key="13">
    <source>
        <dbReference type="ARBA" id="ARBA00023063"/>
    </source>
</evidence>
<keyword evidence="9 15" id="KW-0274">FAD</keyword>
<evidence type="ECO:0000256" key="14">
    <source>
        <dbReference type="ARBA" id="ARBA00034078"/>
    </source>
</evidence>
<evidence type="ECO:0000259" key="19">
    <source>
        <dbReference type="Pfam" id="PF04324"/>
    </source>
</evidence>
<evidence type="ECO:0000256" key="10">
    <source>
        <dbReference type="ARBA" id="ARBA00023002"/>
    </source>
</evidence>
<dbReference type="Pfam" id="PF03460">
    <property type="entry name" value="NIR_SIR_ferr"/>
    <property type="match status" value="1"/>
</dbReference>
<dbReference type="InterPro" id="IPR017121">
    <property type="entry name" value="Nitrite_Rdtase_lsu"/>
</dbReference>
<dbReference type="PANTHER" id="PTHR43809:SF1">
    <property type="entry name" value="NITRITE REDUCTASE (NADH) LARGE SUBUNIT"/>
    <property type="match status" value="1"/>
</dbReference>
<evidence type="ECO:0000313" key="23">
    <source>
        <dbReference type="Proteomes" id="UP000199107"/>
    </source>
</evidence>
<dbReference type="GO" id="GO:0020037">
    <property type="term" value="F:heme binding"/>
    <property type="evidence" value="ECO:0007669"/>
    <property type="project" value="InterPro"/>
</dbReference>
<evidence type="ECO:0000256" key="4">
    <source>
        <dbReference type="ARBA" id="ARBA00022485"/>
    </source>
</evidence>
<keyword evidence="13 15" id="KW-0534">Nitrate assimilation</keyword>
<dbReference type="InterPro" id="IPR006066">
    <property type="entry name" value="NO2/SO3_Rdtase_FeS/sirohaem_BS"/>
</dbReference>
<accession>A0A1G9R3R4</accession>
<dbReference type="GO" id="GO:0098809">
    <property type="term" value="F:nitrite reductase activity"/>
    <property type="evidence" value="ECO:0007669"/>
    <property type="project" value="InterPro"/>
</dbReference>
<feature type="binding site" evidence="16">
    <location>
        <position position="687"/>
    </location>
    <ligand>
        <name>[4Fe-4S] cluster</name>
        <dbReference type="ChEBI" id="CHEBI:49883"/>
    </ligand>
</feature>
<dbReference type="NCBIfam" id="TIGR02374">
    <property type="entry name" value="nitri_red_nirB"/>
    <property type="match status" value="1"/>
</dbReference>
<dbReference type="Proteomes" id="UP000199107">
    <property type="component" value="Unassembled WGS sequence"/>
</dbReference>
<feature type="binding site" description="axial binding residue" evidence="16">
    <location>
        <position position="687"/>
    </location>
    <ligand>
        <name>siroheme</name>
        <dbReference type="ChEBI" id="CHEBI:60052"/>
    </ligand>
    <ligandPart>
        <name>Fe</name>
        <dbReference type="ChEBI" id="CHEBI:18248"/>
    </ligandPart>
</feature>
<comment type="cofactor">
    <cofactor evidence="16">
        <name>siroheme</name>
        <dbReference type="ChEBI" id="CHEBI:60052"/>
    </cofactor>
    <text evidence="16">Binds 1 siroheme per subunit.</text>
</comment>
<dbReference type="InterPro" id="IPR041854">
    <property type="entry name" value="BFD-like_2Fe2S-bd_dom_sf"/>
</dbReference>
<comment type="cofactor">
    <cofactor evidence="16">
        <name>[4Fe-4S] cluster</name>
        <dbReference type="ChEBI" id="CHEBI:49883"/>
    </cofactor>
    <text evidence="16">Binds 1 [4Fe-4S] cluster per subunit.</text>
</comment>
<dbReference type="Gene3D" id="3.30.390.30">
    <property type="match status" value="1"/>
</dbReference>
<keyword evidence="10" id="KW-0560">Oxidoreductase</keyword>
<dbReference type="NCBIfam" id="NF011565">
    <property type="entry name" value="PRK14989.1"/>
    <property type="match status" value="1"/>
</dbReference>
<comment type="cofactor">
    <cofactor evidence="14">
        <name>[2Fe-2S] cluster</name>
        <dbReference type="ChEBI" id="CHEBI:190135"/>
    </cofactor>
</comment>
<evidence type="ECO:0000259" key="20">
    <source>
        <dbReference type="Pfam" id="PF07992"/>
    </source>
</evidence>
<keyword evidence="23" id="KW-1185">Reference proteome</keyword>
<dbReference type="Pfam" id="PF07992">
    <property type="entry name" value="Pyr_redox_2"/>
    <property type="match status" value="1"/>
</dbReference>
<keyword evidence="12 16" id="KW-0411">Iron-sulfur</keyword>
<feature type="domain" description="Nitrite/Sulfite reductase ferredoxin-like" evidence="18">
    <location>
        <begin position="562"/>
        <end position="624"/>
    </location>
</feature>
<feature type="binding site" evidence="16">
    <location>
        <position position="683"/>
    </location>
    <ligand>
        <name>[4Fe-4S] cluster</name>
        <dbReference type="ChEBI" id="CHEBI:49883"/>
    </ligand>
</feature>
<dbReference type="InterPro" id="IPR012744">
    <property type="entry name" value="Nitri_red_NirB"/>
</dbReference>
<evidence type="ECO:0000256" key="15">
    <source>
        <dbReference type="PIRNR" id="PIRNR037149"/>
    </source>
</evidence>
<dbReference type="InterPro" id="IPR023753">
    <property type="entry name" value="FAD/NAD-binding_dom"/>
</dbReference>
<sequence>MNTPASPKQRLIIIGNGMVGHHLVEQLVEQGALERYQVTVFGEERHLAYDRVHLSEYFSGRDAESLALSTADYYAEHGIELRLNEAVFAIDRDVSEVVTDQDRYPYDRVVLATGSFPFVPPIPGNDREGCLVYRTLEDLDAIRAAAEHANTGVVVGGGLLGLEAANALRGLDLDTAVVEFAPRLMPMQVDSEGGELLREKIETLGVQVLTERATQRIEDGDTARHRMVFQDDKILETDLIVFSAGIRPRDELARDCGLEIGERGGVVIDDQCLTSDPQILAIGEVALWQQSIFGLVAPGYQMAKAALATLTDGETRFQGADMSTKLKLLGVDVGSIGDAHGNQNPGARNFRYLDQIKQEYRKLVVSSDGKKLLGAMLVGDNGYFDTLMQYYDNGLELPEDPASLILPSSEGAPALGPDALPETATICSCHNVTKGDICASLDAGAVDLATVKGDTKASSGCGGCAALLKSVVDHELTARGVEVDQSICEHFHYTRQELFDIVRIEGIKTFSELVEKHGHGLGCDICKPAVASILASCFNEPITDAAHIPLQDTNDTFMANMQKNGTYSVVPRIAGGEITPDKLVVLGQVAQKYDLYTKITGGQRIDLFGARLEDLPDIWGELIEAGFETGHAYGKSLRTVKSCVGSTWCRYGVQDSVGMAIRLENRYKGLRAPHKIKFGVSGCTRECAEAQSKDIGVIATEHGWNLYVCGNGGMRPRHAELFATDLSDEELFSTIDRFLMFYVRTADRLQRTSVWRENLEGGLDYLKEVILDDSLGLGDELERQMQTVIDNYQCEWANAISDPDKLKRFRSFVNDERPDPDIIMTSERGQLRPA</sequence>
<feature type="domain" description="Nitrite/sulphite reductase 4Fe-4S" evidence="17">
    <location>
        <begin position="634"/>
        <end position="755"/>
    </location>
</feature>
<dbReference type="GO" id="GO:0051539">
    <property type="term" value="F:4 iron, 4 sulfur cluster binding"/>
    <property type="evidence" value="ECO:0007669"/>
    <property type="project" value="UniProtKB-KW"/>
</dbReference>
<comment type="cofactor">
    <cofactor evidence="1 15">
        <name>FAD</name>
        <dbReference type="ChEBI" id="CHEBI:57692"/>
    </cofactor>
</comment>
<dbReference type="FunFam" id="3.30.413.10:FF:000007">
    <property type="entry name" value="Nitrite reductase [NAD(P)H] large subunit"/>
    <property type="match status" value="1"/>
</dbReference>
<keyword evidence="5 16" id="KW-0349">Heme</keyword>
<keyword evidence="4 16" id="KW-0004">4Fe-4S</keyword>
<keyword evidence="7" id="KW-0001">2Fe-2S</keyword>
<dbReference type="PRINTS" id="PR00368">
    <property type="entry name" value="FADPNR"/>
</dbReference>
<feature type="domain" description="FAD/NAD(P)-binding" evidence="20">
    <location>
        <begin position="10"/>
        <end position="297"/>
    </location>
</feature>
<organism evidence="22 23">
    <name type="scientific">Franzmannia pantelleriensis</name>
    <dbReference type="NCBI Taxonomy" id="48727"/>
    <lineage>
        <taxon>Bacteria</taxon>
        <taxon>Pseudomonadati</taxon>
        <taxon>Pseudomonadota</taxon>
        <taxon>Gammaproteobacteria</taxon>
        <taxon>Oceanospirillales</taxon>
        <taxon>Halomonadaceae</taxon>
        <taxon>Franzmannia</taxon>
    </lineage>
</organism>